<evidence type="ECO:0000259" key="7">
    <source>
        <dbReference type="Pfam" id="PF15975"/>
    </source>
</evidence>
<dbReference type="CDD" id="cd03399">
    <property type="entry name" value="SPFH_flotillin"/>
    <property type="match status" value="1"/>
</dbReference>
<accession>A0ABS4K4J8</accession>
<name>A0ABS4K4J8_9CLOT</name>
<dbReference type="Pfam" id="PF15975">
    <property type="entry name" value="Flot"/>
    <property type="match status" value="1"/>
</dbReference>
<dbReference type="Proteomes" id="UP001519308">
    <property type="component" value="Unassembled WGS sequence"/>
</dbReference>
<keyword evidence="5" id="KW-1133">Transmembrane helix</keyword>
<protein>
    <submittedName>
        <fullName evidence="8">Flotillin</fullName>
    </submittedName>
</protein>
<feature type="domain" description="Flotillin C-terminal" evidence="7">
    <location>
        <begin position="344"/>
        <end position="425"/>
    </location>
</feature>
<keyword evidence="4" id="KW-0175">Coiled coil</keyword>
<evidence type="ECO:0000256" key="2">
    <source>
        <dbReference type="ARBA" id="ARBA00007161"/>
    </source>
</evidence>
<comment type="caution">
    <text evidence="8">The sequence shown here is derived from an EMBL/GenBank/DDBJ whole genome shotgun (WGS) entry which is preliminary data.</text>
</comment>
<evidence type="ECO:0000259" key="6">
    <source>
        <dbReference type="Pfam" id="PF01145"/>
    </source>
</evidence>
<dbReference type="InterPro" id="IPR036013">
    <property type="entry name" value="Band_7/SPFH_dom_sf"/>
</dbReference>
<dbReference type="EMBL" id="JAGGLL010000019">
    <property type="protein sequence ID" value="MBP2022700.1"/>
    <property type="molecule type" value="Genomic_DNA"/>
</dbReference>
<dbReference type="Pfam" id="PF01145">
    <property type="entry name" value="Band_7"/>
    <property type="match status" value="1"/>
</dbReference>
<dbReference type="PANTHER" id="PTHR13806">
    <property type="entry name" value="FLOTILLIN-RELATED"/>
    <property type="match status" value="1"/>
</dbReference>
<keyword evidence="3 5" id="KW-0472">Membrane</keyword>
<evidence type="ECO:0000313" key="8">
    <source>
        <dbReference type="EMBL" id="MBP2022700.1"/>
    </source>
</evidence>
<evidence type="ECO:0000256" key="4">
    <source>
        <dbReference type="SAM" id="Coils"/>
    </source>
</evidence>
<evidence type="ECO:0000256" key="3">
    <source>
        <dbReference type="ARBA" id="ARBA00023136"/>
    </source>
</evidence>
<keyword evidence="5" id="KW-0812">Transmembrane</keyword>
<dbReference type="PANTHER" id="PTHR13806:SF46">
    <property type="entry name" value="FLOTILLIN-1-RELATED"/>
    <property type="match status" value="1"/>
</dbReference>
<dbReference type="RefSeq" id="WP_021283494.1">
    <property type="nucleotide sequence ID" value="NZ_JAGGLL010000019.1"/>
</dbReference>
<evidence type="ECO:0000256" key="5">
    <source>
        <dbReference type="SAM" id="Phobius"/>
    </source>
</evidence>
<gene>
    <name evidence="8" type="ORF">J2Z44_002523</name>
</gene>
<dbReference type="SUPFAM" id="SSF117892">
    <property type="entry name" value="Band 7/SPFH domain"/>
    <property type="match status" value="1"/>
</dbReference>
<evidence type="ECO:0000256" key="1">
    <source>
        <dbReference type="ARBA" id="ARBA00004370"/>
    </source>
</evidence>
<dbReference type="Gene3D" id="3.30.479.30">
    <property type="entry name" value="Band 7 domain"/>
    <property type="match status" value="1"/>
</dbReference>
<comment type="similarity">
    <text evidence="2">Belongs to the band 7/mec-2 family. Flotillin subfamily.</text>
</comment>
<feature type="coiled-coil region" evidence="4">
    <location>
        <begin position="263"/>
        <end position="353"/>
    </location>
</feature>
<feature type="transmembrane region" description="Helical" evidence="5">
    <location>
        <begin position="7"/>
        <end position="25"/>
    </location>
</feature>
<dbReference type="InterPro" id="IPR031905">
    <property type="entry name" value="Flotillin_C"/>
</dbReference>
<organism evidence="8 9">
    <name type="scientific">Clostridium punense</name>
    <dbReference type="NCBI Taxonomy" id="1054297"/>
    <lineage>
        <taxon>Bacteria</taxon>
        <taxon>Bacillati</taxon>
        <taxon>Bacillota</taxon>
        <taxon>Clostridia</taxon>
        <taxon>Eubacteriales</taxon>
        <taxon>Clostridiaceae</taxon>
        <taxon>Clostridium</taxon>
    </lineage>
</organism>
<reference evidence="8 9" key="1">
    <citation type="submission" date="2021-03" db="EMBL/GenBank/DDBJ databases">
        <title>Genomic Encyclopedia of Type Strains, Phase IV (KMG-IV): sequencing the most valuable type-strain genomes for metagenomic binning, comparative biology and taxonomic classification.</title>
        <authorList>
            <person name="Goeker M."/>
        </authorList>
    </citation>
    <scope>NUCLEOTIDE SEQUENCE [LARGE SCALE GENOMIC DNA]</scope>
    <source>
        <strain evidence="8 9">DSM 28650</strain>
    </source>
</reference>
<proteinExistence type="inferred from homology"/>
<keyword evidence="9" id="KW-1185">Reference proteome</keyword>
<dbReference type="InterPro" id="IPR001107">
    <property type="entry name" value="Band_7"/>
</dbReference>
<feature type="domain" description="Band 7" evidence="6">
    <location>
        <begin position="30"/>
        <end position="206"/>
    </location>
</feature>
<comment type="subcellular location">
    <subcellularLocation>
        <location evidence="1">Membrane</location>
    </subcellularLocation>
</comment>
<sequence length="497" mass="54105">MEILTKVLPYAIPVVAVLIIILLFWKRMPADKAMVITGLKKRVLSGRGGILIPILETSCTISLENISIKTDINEAPSKQGIFVNIIGTAVVKIQNDTESILKAVEQFCSGGAQDTTKVISNIVEQILEGKLRGIVSTLTVEQINEDRAAFEARIENDIRKELESMGLSLVSYSILKISTQGGYLENRAKPQIAQSKADADIAEAERKRDTEIKTANAIREGQKAKLSAETEIAESERDKSLKVESYRAERDKAKANADVAYKLQEIENQSLLALQQAELAKKNALVIEERLVAEVKKPADAKKYETEVNAEASKIRAIKEAEAEAEAIRIKAIAEADAKKIEAQAEAEAIKAKGLAEAEAIKAKGLAEAMAKDKLAEAMAKYGEAAVVELIVSRLPEIMASVAKPMEQVDKITIIDNGGSQGGSKLSKIVTDVAANGFEVLKDLTGVDVSNILNNFATKNNIETKTSVKEVIENIPQDKNLINEVVENMTKKEEIED</sequence>
<dbReference type="InterPro" id="IPR027705">
    <property type="entry name" value="Flotillin_fam"/>
</dbReference>
<evidence type="ECO:0000313" key="9">
    <source>
        <dbReference type="Proteomes" id="UP001519308"/>
    </source>
</evidence>